<evidence type="ECO:0000313" key="1">
    <source>
        <dbReference type="EMBL" id="MCS0495678.1"/>
    </source>
</evidence>
<dbReference type="EMBL" id="JANTHZ010000004">
    <property type="protein sequence ID" value="MCS0495678.1"/>
    <property type="molecule type" value="Genomic_DNA"/>
</dbReference>
<sequence>MNRFTPHPFRGPLAGLKVLELGSDISVAFGARLLADLGAEVIKVEPPEGDPLRREAPLTPAGESALFAYLNRGKALISLDGSIEEGWRLLDDLAGRSDLVIATAEAVRGAEPDWAQRPATLVISPHGLSGPSTERPSSSFVLQHASGFAFHQASPVTEPEATAPVGCADWEGDMAGGLVVAIAALWALEAGEGRRPGPLVDVSHEDLLVYMLVEPFADWQAGLDVTNRRRDPEKGLTIAGGLVWYLPCADGAVMVSPREDHQWARWCEVMGHPDWTRDESLCGDRIVRTANAARLQALMAQWSVTQANRDVVEAAKAARVACFPVSTPHDLIENVQLRARRFFDEVRFADGTVLPMPSLPFRFIDQGGEELARGGEALAPARAEDGADLFEALLATRGGPARHRAAGGL</sequence>
<dbReference type="PANTHER" id="PTHR48228:SF5">
    <property type="entry name" value="ALPHA-METHYLACYL-COA RACEMASE"/>
    <property type="match status" value="1"/>
</dbReference>
<dbReference type="PANTHER" id="PTHR48228">
    <property type="entry name" value="SUCCINYL-COA--D-CITRAMALATE COA-TRANSFERASE"/>
    <property type="match status" value="1"/>
</dbReference>
<dbReference type="SUPFAM" id="SSF89796">
    <property type="entry name" value="CoA-transferase family III (CaiB/BaiF)"/>
    <property type="match status" value="1"/>
</dbReference>
<organism evidence="1 2">
    <name type="scientific">Ancylobacter mangrovi</name>
    <dbReference type="NCBI Taxonomy" id="2972472"/>
    <lineage>
        <taxon>Bacteria</taxon>
        <taxon>Pseudomonadati</taxon>
        <taxon>Pseudomonadota</taxon>
        <taxon>Alphaproteobacteria</taxon>
        <taxon>Hyphomicrobiales</taxon>
        <taxon>Xanthobacteraceae</taxon>
        <taxon>Ancylobacter</taxon>
    </lineage>
</organism>
<dbReference type="Pfam" id="PF02515">
    <property type="entry name" value="CoA_transf_3"/>
    <property type="match status" value="1"/>
</dbReference>
<dbReference type="RefSeq" id="WP_258732844.1">
    <property type="nucleotide sequence ID" value="NZ_JANTHZ010000004.1"/>
</dbReference>
<dbReference type="Gene3D" id="3.30.1540.10">
    <property type="entry name" value="formyl-coa transferase, domain 3"/>
    <property type="match status" value="1"/>
</dbReference>
<keyword evidence="1" id="KW-0808">Transferase</keyword>
<evidence type="ECO:0000313" key="2">
    <source>
        <dbReference type="Proteomes" id="UP001151088"/>
    </source>
</evidence>
<name>A0A9X2PGC4_9HYPH</name>
<keyword evidence="2" id="KW-1185">Reference proteome</keyword>
<dbReference type="InterPro" id="IPR050509">
    <property type="entry name" value="CoA-transferase_III"/>
</dbReference>
<proteinExistence type="predicted"/>
<protein>
    <submittedName>
        <fullName evidence="1">CoA transferase</fullName>
    </submittedName>
</protein>
<dbReference type="InterPro" id="IPR023606">
    <property type="entry name" value="CoA-Trfase_III_dom_1_sf"/>
</dbReference>
<dbReference type="Gene3D" id="3.40.50.10540">
    <property type="entry name" value="Crotonobetainyl-coa:carnitine coa-transferase, domain 1"/>
    <property type="match status" value="1"/>
</dbReference>
<dbReference type="InterPro" id="IPR044855">
    <property type="entry name" value="CoA-Trfase_III_dom3_sf"/>
</dbReference>
<gene>
    <name evidence="1" type="ORF">NVS89_11260</name>
</gene>
<dbReference type="AlphaFoldDB" id="A0A9X2PGC4"/>
<dbReference type="InterPro" id="IPR003673">
    <property type="entry name" value="CoA-Trfase_fam_III"/>
</dbReference>
<dbReference type="Proteomes" id="UP001151088">
    <property type="component" value="Unassembled WGS sequence"/>
</dbReference>
<accession>A0A9X2PGC4</accession>
<dbReference type="GO" id="GO:0016740">
    <property type="term" value="F:transferase activity"/>
    <property type="evidence" value="ECO:0007669"/>
    <property type="project" value="UniProtKB-KW"/>
</dbReference>
<comment type="caution">
    <text evidence="1">The sequence shown here is derived from an EMBL/GenBank/DDBJ whole genome shotgun (WGS) entry which is preliminary data.</text>
</comment>
<reference evidence="1" key="1">
    <citation type="submission" date="2022-08" db="EMBL/GenBank/DDBJ databases">
        <authorList>
            <person name="Li F."/>
        </authorList>
    </citation>
    <scope>NUCLEOTIDE SEQUENCE</scope>
    <source>
        <strain evidence="1">MQZ15Z-1</strain>
    </source>
</reference>